<reference evidence="1" key="1">
    <citation type="journal article" date="2015" name="Nature">
        <title>Complex archaea that bridge the gap between prokaryotes and eukaryotes.</title>
        <authorList>
            <person name="Spang A."/>
            <person name="Saw J.H."/>
            <person name="Jorgensen S.L."/>
            <person name="Zaremba-Niedzwiedzka K."/>
            <person name="Martijn J."/>
            <person name="Lind A.E."/>
            <person name="van Eijk R."/>
            <person name="Schleper C."/>
            <person name="Guy L."/>
            <person name="Ettema T.J."/>
        </authorList>
    </citation>
    <scope>NUCLEOTIDE SEQUENCE</scope>
</reference>
<evidence type="ECO:0000313" key="1">
    <source>
        <dbReference type="EMBL" id="KKN04673.1"/>
    </source>
</evidence>
<dbReference type="AlphaFoldDB" id="A0A0F9QH70"/>
<sequence length="165" mass="17813">MKEPVHATVDGVNYTFEMLEATRSWKLVLRLAKMLGPSLGHLADALLSGGEGVSKEVSGKELINRLMAFDFSGDFVGSAIEALVDHMGEAEVEYVINELKSKTRVNDTQPLSQVFDLHFQGEPWKIINWMRHALTAQMGPSLGGLGNAAGQAANLENPPAPAKAV</sequence>
<dbReference type="EMBL" id="LAZR01004889">
    <property type="protein sequence ID" value="KKN04673.1"/>
    <property type="molecule type" value="Genomic_DNA"/>
</dbReference>
<proteinExistence type="predicted"/>
<dbReference type="InterPro" id="IPR049156">
    <property type="entry name" value="Phage_chap_TAC_15-like"/>
</dbReference>
<accession>A0A0F9QH70</accession>
<organism evidence="1">
    <name type="scientific">marine sediment metagenome</name>
    <dbReference type="NCBI Taxonomy" id="412755"/>
    <lineage>
        <taxon>unclassified sequences</taxon>
        <taxon>metagenomes</taxon>
        <taxon>ecological metagenomes</taxon>
    </lineage>
</organism>
<name>A0A0F9QH70_9ZZZZ</name>
<protein>
    <submittedName>
        <fullName evidence="1">Uncharacterized protein</fullName>
    </submittedName>
</protein>
<comment type="caution">
    <text evidence="1">The sequence shown here is derived from an EMBL/GenBank/DDBJ whole genome shotgun (WGS) entry which is preliminary data.</text>
</comment>
<gene>
    <name evidence="1" type="ORF">LCGC14_1095060</name>
</gene>
<dbReference type="Pfam" id="PF21822">
    <property type="entry name" value="Phage_TAC_15"/>
    <property type="match status" value="1"/>
</dbReference>